<feature type="chain" id="PRO_5011752580" description="Parvulin-like PPIase" evidence="9">
    <location>
        <begin position="21"/>
        <end position="278"/>
    </location>
</feature>
<comment type="similarity">
    <text evidence="2">Belongs to the PpiC/parvulin rotamase family.</text>
</comment>
<dbReference type="Pfam" id="PF00639">
    <property type="entry name" value="Rotamase"/>
    <property type="match status" value="1"/>
</dbReference>
<dbReference type="PANTHER" id="PTHR47245:SF2">
    <property type="entry name" value="PEPTIDYL-PROLYL CIS-TRANS ISOMERASE HP_0175-RELATED"/>
    <property type="match status" value="1"/>
</dbReference>
<sequence length="278" mass="30111">MFRPTLSALALVTAFGTAAAAQDASTVVATVNGTDITLGQMAAMKQALPPEMAQLPAEESWELLLDEMIRQAAIADTVAQNLSPRDEAVLANQRRDYLVRSAMESIADFEPSEDEIQAAYDAAFPAEEPQKEYDADHILLETEEAANAVIEELAGGADFATLAEKRSIDTASGTNGGDLGWFTLDRMVPEFSDAVAAMEEGATSDAPVQSQFGYHVIKLNGTRDVEAPALDEIREPLIQQIRRERVAAEIERIASEADVQRTEDLDPSLLEQDILGME</sequence>
<keyword evidence="5 8" id="KW-0697">Rotamase</keyword>
<keyword evidence="9" id="KW-0732">Signal</keyword>
<name>A0A1G7CM49_9RHOB</name>
<evidence type="ECO:0000256" key="1">
    <source>
        <dbReference type="ARBA" id="ARBA00000971"/>
    </source>
</evidence>
<keyword evidence="8 11" id="KW-0413">Isomerase</keyword>
<evidence type="ECO:0000256" key="3">
    <source>
        <dbReference type="ARBA" id="ARBA00013194"/>
    </source>
</evidence>
<evidence type="ECO:0000313" key="12">
    <source>
        <dbReference type="Proteomes" id="UP000199344"/>
    </source>
</evidence>
<dbReference type="EMBL" id="FNAH01000006">
    <property type="protein sequence ID" value="SDE39525.1"/>
    <property type="molecule type" value="Genomic_DNA"/>
</dbReference>
<dbReference type="STRING" id="591205.SAMN05421538_106123"/>
<dbReference type="InterPro" id="IPR027304">
    <property type="entry name" value="Trigger_fact/SurA_dom_sf"/>
</dbReference>
<evidence type="ECO:0000256" key="7">
    <source>
        <dbReference type="ARBA" id="ARBA00031484"/>
    </source>
</evidence>
<dbReference type="InterPro" id="IPR050245">
    <property type="entry name" value="PrsA_foldase"/>
</dbReference>
<dbReference type="PANTHER" id="PTHR47245">
    <property type="entry name" value="PEPTIDYLPROLYL ISOMERASE"/>
    <property type="match status" value="1"/>
</dbReference>
<dbReference type="GO" id="GO:0003755">
    <property type="term" value="F:peptidyl-prolyl cis-trans isomerase activity"/>
    <property type="evidence" value="ECO:0007669"/>
    <property type="project" value="UniProtKB-KW"/>
</dbReference>
<dbReference type="InterPro" id="IPR000297">
    <property type="entry name" value="PPIase_PpiC"/>
</dbReference>
<evidence type="ECO:0000313" key="11">
    <source>
        <dbReference type="EMBL" id="SDE39525.1"/>
    </source>
</evidence>
<dbReference type="Gene3D" id="3.10.50.40">
    <property type="match status" value="1"/>
</dbReference>
<dbReference type="InterPro" id="IPR023058">
    <property type="entry name" value="PPIase_PpiC_CS"/>
</dbReference>
<evidence type="ECO:0000256" key="8">
    <source>
        <dbReference type="PROSITE-ProRule" id="PRU00278"/>
    </source>
</evidence>
<keyword evidence="12" id="KW-1185">Reference proteome</keyword>
<dbReference type="PROSITE" id="PS50198">
    <property type="entry name" value="PPIC_PPIASE_2"/>
    <property type="match status" value="1"/>
</dbReference>
<reference evidence="11 12" key="1">
    <citation type="submission" date="2016-10" db="EMBL/GenBank/DDBJ databases">
        <authorList>
            <person name="de Groot N.N."/>
        </authorList>
    </citation>
    <scope>NUCLEOTIDE SEQUENCE [LARGE SCALE GENOMIC DNA]</scope>
    <source>
        <strain evidence="11 12">DSM 22220</strain>
    </source>
</reference>
<accession>A0A1G7CM49</accession>
<feature type="signal peptide" evidence="9">
    <location>
        <begin position="1"/>
        <end position="20"/>
    </location>
</feature>
<dbReference type="SUPFAM" id="SSF109998">
    <property type="entry name" value="Triger factor/SurA peptide-binding domain-like"/>
    <property type="match status" value="1"/>
</dbReference>
<dbReference type="Proteomes" id="UP000199344">
    <property type="component" value="Unassembled WGS sequence"/>
</dbReference>
<evidence type="ECO:0000256" key="6">
    <source>
        <dbReference type="ARBA" id="ARBA00030642"/>
    </source>
</evidence>
<dbReference type="InterPro" id="IPR046357">
    <property type="entry name" value="PPIase_dom_sf"/>
</dbReference>
<gene>
    <name evidence="11" type="ORF">SAMN05421538_106123</name>
</gene>
<dbReference type="OrthoDB" id="14196at2"/>
<feature type="domain" description="PpiC" evidence="10">
    <location>
        <begin position="130"/>
        <end position="221"/>
    </location>
</feature>
<organism evidence="11 12">
    <name type="scientific">Paracoccus isoporae</name>
    <dbReference type="NCBI Taxonomy" id="591205"/>
    <lineage>
        <taxon>Bacteria</taxon>
        <taxon>Pseudomonadati</taxon>
        <taxon>Pseudomonadota</taxon>
        <taxon>Alphaproteobacteria</taxon>
        <taxon>Rhodobacterales</taxon>
        <taxon>Paracoccaceae</taxon>
        <taxon>Paracoccus</taxon>
    </lineage>
</organism>
<dbReference type="AlphaFoldDB" id="A0A1G7CM49"/>
<dbReference type="EC" id="5.2.1.8" evidence="3"/>
<proteinExistence type="inferred from homology"/>
<evidence type="ECO:0000259" key="10">
    <source>
        <dbReference type="PROSITE" id="PS50198"/>
    </source>
</evidence>
<dbReference type="SUPFAM" id="SSF54534">
    <property type="entry name" value="FKBP-like"/>
    <property type="match status" value="1"/>
</dbReference>
<protein>
    <recommendedName>
        <fullName evidence="4">Parvulin-like PPIase</fullName>
        <ecNumber evidence="3">5.2.1.8</ecNumber>
    </recommendedName>
    <alternativeName>
        <fullName evidence="6">Peptidyl-prolyl cis-trans isomerase plp</fullName>
    </alternativeName>
    <alternativeName>
        <fullName evidence="7">Rotamase plp</fullName>
    </alternativeName>
</protein>
<comment type="catalytic activity">
    <reaction evidence="1">
        <text>[protein]-peptidylproline (omega=180) = [protein]-peptidylproline (omega=0)</text>
        <dbReference type="Rhea" id="RHEA:16237"/>
        <dbReference type="Rhea" id="RHEA-COMP:10747"/>
        <dbReference type="Rhea" id="RHEA-COMP:10748"/>
        <dbReference type="ChEBI" id="CHEBI:83833"/>
        <dbReference type="ChEBI" id="CHEBI:83834"/>
        <dbReference type="EC" id="5.2.1.8"/>
    </reaction>
</comment>
<dbReference type="PROSITE" id="PS01096">
    <property type="entry name" value="PPIC_PPIASE_1"/>
    <property type="match status" value="1"/>
</dbReference>
<evidence type="ECO:0000256" key="2">
    <source>
        <dbReference type="ARBA" id="ARBA00007656"/>
    </source>
</evidence>
<evidence type="ECO:0000256" key="4">
    <source>
        <dbReference type="ARBA" id="ARBA00018370"/>
    </source>
</evidence>
<evidence type="ECO:0000256" key="9">
    <source>
        <dbReference type="SAM" id="SignalP"/>
    </source>
</evidence>
<evidence type="ECO:0000256" key="5">
    <source>
        <dbReference type="ARBA" id="ARBA00023110"/>
    </source>
</evidence>
<dbReference type="RefSeq" id="WP_090523793.1">
    <property type="nucleotide sequence ID" value="NZ_FNAH01000006.1"/>
</dbReference>